<dbReference type="GeneID" id="9688043"/>
<gene>
    <name evidence="2" type="ORF">MICPUCDRAFT_52156</name>
</gene>
<keyword evidence="3" id="KW-1185">Reference proteome</keyword>
<feature type="region of interest" description="Disordered" evidence="1">
    <location>
        <begin position="82"/>
        <end position="169"/>
    </location>
</feature>
<feature type="compositionally biased region" description="Low complexity" evidence="1">
    <location>
        <begin position="134"/>
        <end position="145"/>
    </location>
</feature>
<dbReference type="EMBL" id="GG663746">
    <property type="protein sequence ID" value="EEH53190.1"/>
    <property type="molecule type" value="Genomic_DNA"/>
</dbReference>
<feature type="compositionally biased region" description="Acidic residues" evidence="1">
    <location>
        <begin position="115"/>
        <end position="124"/>
    </location>
</feature>
<accession>C1N3F8</accession>
<evidence type="ECO:0000256" key="1">
    <source>
        <dbReference type="SAM" id="MobiDB-lite"/>
    </source>
</evidence>
<evidence type="ECO:0000313" key="3">
    <source>
        <dbReference type="Proteomes" id="UP000001876"/>
    </source>
</evidence>
<name>C1N3F8_MICPC</name>
<dbReference type="Gene3D" id="1.20.5.190">
    <property type="match status" value="1"/>
</dbReference>
<protein>
    <submittedName>
        <fullName evidence="2">Predicted protein</fullName>
    </submittedName>
</protein>
<dbReference type="InterPro" id="IPR000048">
    <property type="entry name" value="IQ_motif_EF-hand-BS"/>
</dbReference>
<dbReference type="KEGG" id="mpp:MICPUCDRAFT_52156"/>
<dbReference type="RefSeq" id="XP_003062371.1">
    <property type="nucleotide sequence ID" value="XM_003062325.1"/>
</dbReference>
<dbReference type="Pfam" id="PF00612">
    <property type="entry name" value="IQ"/>
    <property type="match status" value="1"/>
</dbReference>
<dbReference type="PROSITE" id="PS50096">
    <property type="entry name" value="IQ"/>
    <property type="match status" value="1"/>
</dbReference>
<feature type="region of interest" description="Disordered" evidence="1">
    <location>
        <begin position="190"/>
        <end position="209"/>
    </location>
</feature>
<evidence type="ECO:0000313" key="2">
    <source>
        <dbReference type="EMBL" id="EEH53190.1"/>
    </source>
</evidence>
<proteinExistence type="predicted"/>
<organism evidence="3">
    <name type="scientific">Micromonas pusilla (strain CCMP1545)</name>
    <name type="common">Picoplanktonic green alga</name>
    <dbReference type="NCBI Taxonomy" id="564608"/>
    <lineage>
        <taxon>Eukaryota</taxon>
        <taxon>Viridiplantae</taxon>
        <taxon>Chlorophyta</taxon>
        <taxon>Mamiellophyceae</taxon>
        <taxon>Mamiellales</taxon>
        <taxon>Mamiellaceae</taxon>
        <taxon>Micromonas</taxon>
    </lineage>
</organism>
<dbReference type="SMART" id="SM00015">
    <property type="entry name" value="IQ"/>
    <property type="match status" value="1"/>
</dbReference>
<dbReference type="Proteomes" id="UP000001876">
    <property type="component" value="Unassembled WGS sequence"/>
</dbReference>
<sequence length="209" mass="22621">MQRANLNLATATARRRAATRIQSAYRGHLTRRELVENVRKDFEEVMRRVEGPLAEDVALATTTPFSVVERPFSVMGWGKAGSSANLSPPSVLDALDDSTTLSPSPEPPTRAARVEEDEDEEDEERGGGARAAKKAAAAIDAASARRGGDGDGVVDVGVGDEDDDEATTSALRQELAWAQAALDDRRQHLRRMRMRAQQASTRRAAPAGW</sequence>
<feature type="compositionally biased region" description="Low complexity" evidence="1">
    <location>
        <begin position="195"/>
        <end position="209"/>
    </location>
</feature>
<reference evidence="2 3" key="1">
    <citation type="journal article" date="2009" name="Science">
        <title>Green evolution and dynamic adaptations revealed by genomes of the marine picoeukaryotes Micromonas.</title>
        <authorList>
            <person name="Worden A.Z."/>
            <person name="Lee J.H."/>
            <person name="Mock T."/>
            <person name="Rouze P."/>
            <person name="Simmons M.P."/>
            <person name="Aerts A.L."/>
            <person name="Allen A.E."/>
            <person name="Cuvelier M.L."/>
            <person name="Derelle E."/>
            <person name="Everett M.V."/>
            <person name="Foulon E."/>
            <person name="Grimwood J."/>
            <person name="Gundlach H."/>
            <person name="Henrissat B."/>
            <person name="Napoli C."/>
            <person name="McDonald S.M."/>
            <person name="Parker M.S."/>
            <person name="Rombauts S."/>
            <person name="Salamov A."/>
            <person name="Von Dassow P."/>
            <person name="Badger J.H."/>
            <person name="Coutinho P.M."/>
            <person name="Demir E."/>
            <person name="Dubchak I."/>
            <person name="Gentemann C."/>
            <person name="Eikrem W."/>
            <person name="Gready J.E."/>
            <person name="John U."/>
            <person name="Lanier W."/>
            <person name="Lindquist E.A."/>
            <person name="Lucas S."/>
            <person name="Mayer K.F."/>
            <person name="Moreau H."/>
            <person name="Not F."/>
            <person name="Otillar R."/>
            <person name="Panaud O."/>
            <person name="Pangilinan J."/>
            <person name="Paulsen I."/>
            <person name="Piegu B."/>
            <person name="Poliakov A."/>
            <person name="Robbens S."/>
            <person name="Schmutz J."/>
            <person name="Toulza E."/>
            <person name="Wyss T."/>
            <person name="Zelensky A."/>
            <person name="Zhou K."/>
            <person name="Armbrust E.V."/>
            <person name="Bhattacharya D."/>
            <person name="Goodenough U.W."/>
            <person name="Van de Peer Y."/>
            <person name="Grigoriev I.V."/>
        </authorList>
    </citation>
    <scope>NUCLEOTIDE SEQUENCE [LARGE SCALE GENOMIC DNA]</scope>
    <source>
        <strain evidence="2 3">CCMP1545</strain>
    </source>
</reference>
<dbReference type="AlphaFoldDB" id="C1N3F8"/>